<feature type="chain" id="PRO_5002680638" description="Receptor L-domain domain-containing protein" evidence="10">
    <location>
        <begin position="20"/>
        <end position="417"/>
    </location>
</feature>
<dbReference type="SUPFAM" id="SSF52058">
    <property type="entry name" value="L domain-like"/>
    <property type="match status" value="2"/>
</dbReference>
<dbReference type="InterPro" id="IPR051648">
    <property type="entry name" value="CWI-Assembly_Regulator"/>
</dbReference>
<feature type="region of interest" description="Disordered" evidence="8">
    <location>
        <begin position="372"/>
        <end position="393"/>
    </location>
</feature>
<dbReference type="Gene3D" id="3.80.20.20">
    <property type="entry name" value="Receptor L-domain"/>
    <property type="match status" value="2"/>
</dbReference>
<evidence type="ECO:0000256" key="9">
    <source>
        <dbReference type="SAM" id="Phobius"/>
    </source>
</evidence>
<dbReference type="GeneID" id="5232084"/>
<keyword evidence="9" id="KW-0472">Membrane</keyword>
<keyword evidence="6 10" id="KW-0732">Signal</keyword>
<dbReference type="HOGENOM" id="CLU_035846_0_0_1"/>
<keyword evidence="12" id="KW-1185">Reference proteome</keyword>
<dbReference type="OMA" id="GHNYECT"/>
<comment type="subcellular location">
    <subcellularLocation>
        <location evidence="2">Cell membrane</location>
        <topology evidence="2">Lipid-anchor</topology>
        <topology evidence="2">GPI-anchor</topology>
    </subcellularLocation>
    <subcellularLocation>
        <location evidence="1">Secreted</location>
        <location evidence="1">Cell wall</location>
    </subcellularLocation>
</comment>
<dbReference type="InterPro" id="IPR036941">
    <property type="entry name" value="Rcpt_L-dom_sf"/>
</dbReference>
<evidence type="ECO:0000256" key="5">
    <source>
        <dbReference type="ARBA" id="ARBA00022525"/>
    </source>
</evidence>
<dbReference type="InParanoid" id="A5E3G5"/>
<dbReference type="OrthoDB" id="536881at2759"/>
<keyword evidence="4" id="KW-0134">Cell wall</keyword>
<proteinExistence type="inferred from homology"/>
<dbReference type="AlphaFoldDB" id="A5E3G5"/>
<evidence type="ECO:0000256" key="7">
    <source>
        <dbReference type="ARBA" id="ARBA00023180"/>
    </source>
</evidence>
<dbReference type="Proteomes" id="UP000001996">
    <property type="component" value="Unassembled WGS sequence"/>
</dbReference>
<feature type="compositionally biased region" description="Low complexity" evidence="8">
    <location>
        <begin position="372"/>
        <end position="387"/>
    </location>
</feature>
<feature type="transmembrane region" description="Helical" evidence="9">
    <location>
        <begin position="398"/>
        <end position="416"/>
    </location>
</feature>
<evidence type="ECO:0000256" key="4">
    <source>
        <dbReference type="ARBA" id="ARBA00022512"/>
    </source>
</evidence>
<feature type="signal peptide" evidence="10">
    <location>
        <begin position="1"/>
        <end position="19"/>
    </location>
</feature>
<keyword evidence="9" id="KW-0812">Transmembrane</keyword>
<dbReference type="STRING" id="379508.A5E3G5"/>
<keyword evidence="9" id="KW-1133">Transmembrane helix</keyword>
<evidence type="ECO:0000256" key="8">
    <source>
        <dbReference type="SAM" id="MobiDB-lite"/>
    </source>
</evidence>
<dbReference type="eggNOG" id="ENOG502QUZC">
    <property type="taxonomic scope" value="Eukaryota"/>
</dbReference>
<dbReference type="EMBL" id="CH981528">
    <property type="protein sequence ID" value="EDK45973.1"/>
    <property type="molecule type" value="Genomic_DNA"/>
</dbReference>
<evidence type="ECO:0000313" key="12">
    <source>
        <dbReference type="Proteomes" id="UP000001996"/>
    </source>
</evidence>
<gene>
    <name evidence="11" type="ORF">LELG_04152</name>
</gene>
<comment type="similarity">
    <text evidence="3">Belongs to the SPS2 family.</text>
</comment>
<dbReference type="PANTHER" id="PTHR31018">
    <property type="entry name" value="SPORULATION-SPECIFIC PROTEIN-RELATED"/>
    <property type="match status" value="1"/>
</dbReference>
<evidence type="ECO:0000256" key="6">
    <source>
        <dbReference type="ARBA" id="ARBA00022729"/>
    </source>
</evidence>
<name>A5E3G5_LODEL</name>
<evidence type="ECO:0008006" key="13">
    <source>
        <dbReference type="Google" id="ProtNLM"/>
    </source>
</evidence>
<protein>
    <recommendedName>
        <fullName evidence="13">Receptor L-domain domain-containing protein</fullName>
    </recommendedName>
</protein>
<evidence type="ECO:0000256" key="10">
    <source>
        <dbReference type="SAM" id="SignalP"/>
    </source>
</evidence>
<keyword evidence="5" id="KW-0964">Secreted</keyword>
<evidence type="ECO:0000313" key="11">
    <source>
        <dbReference type="EMBL" id="EDK45973.1"/>
    </source>
</evidence>
<organism evidence="11 12">
    <name type="scientific">Lodderomyces elongisporus (strain ATCC 11503 / CBS 2605 / JCM 1781 / NBRC 1676 / NRRL YB-4239)</name>
    <name type="common">Yeast</name>
    <name type="synonym">Saccharomyces elongisporus</name>
    <dbReference type="NCBI Taxonomy" id="379508"/>
    <lineage>
        <taxon>Eukaryota</taxon>
        <taxon>Fungi</taxon>
        <taxon>Dikarya</taxon>
        <taxon>Ascomycota</taxon>
        <taxon>Saccharomycotina</taxon>
        <taxon>Pichiomycetes</taxon>
        <taxon>Debaryomycetaceae</taxon>
        <taxon>Candida/Lodderomyces clade</taxon>
        <taxon>Lodderomyces</taxon>
    </lineage>
</organism>
<dbReference type="VEuPathDB" id="FungiDB:LELG_04152"/>
<evidence type="ECO:0000256" key="3">
    <source>
        <dbReference type="ARBA" id="ARBA00005798"/>
    </source>
</evidence>
<dbReference type="FunCoup" id="A5E3G5">
    <property type="interactions" value="141"/>
</dbReference>
<evidence type="ECO:0000256" key="1">
    <source>
        <dbReference type="ARBA" id="ARBA00004191"/>
    </source>
</evidence>
<reference evidence="11 12" key="1">
    <citation type="journal article" date="2009" name="Nature">
        <title>Evolution of pathogenicity and sexual reproduction in eight Candida genomes.</title>
        <authorList>
            <person name="Butler G."/>
            <person name="Rasmussen M.D."/>
            <person name="Lin M.F."/>
            <person name="Santos M.A."/>
            <person name="Sakthikumar S."/>
            <person name="Munro C.A."/>
            <person name="Rheinbay E."/>
            <person name="Grabherr M."/>
            <person name="Forche A."/>
            <person name="Reedy J.L."/>
            <person name="Agrafioti I."/>
            <person name="Arnaud M.B."/>
            <person name="Bates S."/>
            <person name="Brown A.J."/>
            <person name="Brunke S."/>
            <person name="Costanzo M.C."/>
            <person name="Fitzpatrick D.A."/>
            <person name="de Groot P.W."/>
            <person name="Harris D."/>
            <person name="Hoyer L.L."/>
            <person name="Hube B."/>
            <person name="Klis F.M."/>
            <person name="Kodira C."/>
            <person name="Lennard N."/>
            <person name="Logue M.E."/>
            <person name="Martin R."/>
            <person name="Neiman A.M."/>
            <person name="Nikolaou E."/>
            <person name="Quail M.A."/>
            <person name="Quinn J."/>
            <person name="Santos M.C."/>
            <person name="Schmitzberger F.F."/>
            <person name="Sherlock G."/>
            <person name="Shah P."/>
            <person name="Silverstein K.A."/>
            <person name="Skrzypek M.S."/>
            <person name="Soll D."/>
            <person name="Staggs R."/>
            <person name="Stansfield I."/>
            <person name="Stumpf M.P."/>
            <person name="Sudbery P.E."/>
            <person name="Srikantha T."/>
            <person name="Zeng Q."/>
            <person name="Berman J."/>
            <person name="Berriman M."/>
            <person name="Heitman J."/>
            <person name="Gow N.A."/>
            <person name="Lorenz M.C."/>
            <person name="Birren B.W."/>
            <person name="Kellis M."/>
            <person name="Cuomo C.A."/>
        </authorList>
    </citation>
    <scope>NUCLEOTIDE SEQUENCE [LARGE SCALE GENOMIC DNA]</scope>
    <source>
        <strain evidence="12">ATCC 11503 / BCRC 21390 / CBS 2605 / JCM 1781 / NBRC 1676 / NRRL YB-4239</strain>
    </source>
</reference>
<evidence type="ECO:0000256" key="2">
    <source>
        <dbReference type="ARBA" id="ARBA00004609"/>
    </source>
</evidence>
<dbReference type="GO" id="GO:0005886">
    <property type="term" value="C:plasma membrane"/>
    <property type="evidence" value="ECO:0007669"/>
    <property type="project" value="UniProtKB-SubCell"/>
</dbReference>
<dbReference type="PANTHER" id="PTHR31018:SF3">
    <property type="entry name" value="RECEPTOR PROTEIN-TYROSINE KINASE"/>
    <property type="match status" value="1"/>
</dbReference>
<dbReference type="KEGG" id="lel:PVL30_004965"/>
<keyword evidence="7" id="KW-0325">Glycoprotein</keyword>
<accession>A5E3G5</accession>
<sequence>MLYKTVISLVLATSSLVWADNDTKTKTAKLKDTTTSINPCSQRTTLREATAIQQLIACETLAGEIIITGNEVVALDLSQVEEITGDVSIRNSPSIISLNLNRLETISGSLVLNNNTQLTSIDLTSLTDADNLQFISLPAFSTLNLNQGVRTAGRVVLSDTALENLNGLAAFDTIDYMNINNNKNMINVAFSNLETVKDSLIISFNNDDAIVNLDSLKWASNLTVQDVAELSAQNLTAVNGSLQISYNGFESVNLTKLTNVGSSLQIFANDALISLDLHRLEEIGGELSMFNNTELEDAQDSFESLERVRGAVSISGNLVNFSMPSLNRVNGDFELRSTSEDLDCSEFDELHDEGNIEGHNYVCSHAEQLETSTAQATSDATTGSSDTSPDKESAGERLFVPTIFAAGIVAGFFFAIM</sequence>